<evidence type="ECO:0008006" key="2">
    <source>
        <dbReference type="Google" id="ProtNLM"/>
    </source>
</evidence>
<comment type="caution">
    <text evidence="1">The sequence shown here is derived from an EMBL/GenBank/DDBJ whole genome shotgun (WGS) entry which is preliminary data.</text>
</comment>
<protein>
    <recommendedName>
        <fullName evidence="2">Type I restriction enzyme R protein N-terminal domain-containing protein</fullName>
    </recommendedName>
</protein>
<sequence length="54" mass="6458">MIPLFYIECKHWSDELKLHNTQLERYFMSTSAKVAILTNGIVYQFFSDIEDNKE</sequence>
<gene>
    <name evidence="1" type="ORF">S12H4_21719</name>
</gene>
<dbReference type="AlphaFoldDB" id="X1RWT6"/>
<accession>X1RWT6</accession>
<dbReference type="EMBL" id="BARW01011213">
    <property type="protein sequence ID" value="GAI85133.1"/>
    <property type="molecule type" value="Genomic_DNA"/>
</dbReference>
<organism evidence="1">
    <name type="scientific">marine sediment metagenome</name>
    <dbReference type="NCBI Taxonomy" id="412755"/>
    <lineage>
        <taxon>unclassified sequences</taxon>
        <taxon>metagenomes</taxon>
        <taxon>ecological metagenomes</taxon>
    </lineage>
</organism>
<evidence type="ECO:0000313" key="1">
    <source>
        <dbReference type="EMBL" id="GAI85133.1"/>
    </source>
</evidence>
<name>X1RWT6_9ZZZZ</name>
<proteinExistence type="predicted"/>
<reference evidence="1" key="1">
    <citation type="journal article" date="2014" name="Front. Microbiol.">
        <title>High frequency of phylogenetically diverse reductive dehalogenase-homologous genes in deep subseafloor sedimentary metagenomes.</title>
        <authorList>
            <person name="Kawai M."/>
            <person name="Futagami T."/>
            <person name="Toyoda A."/>
            <person name="Takaki Y."/>
            <person name="Nishi S."/>
            <person name="Hori S."/>
            <person name="Arai W."/>
            <person name="Tsubouchi T."/>
            <person name="Morono Y."/>
            <person name="Uchiyama I."/>
            <person name="Ito T."/>
            <person name="Fujiyama A."/>
            <person name="Inagaki F."/>
            <person name="Takami H."/>
        </authorList>
    </citation>
    <scope>NUCLEOTIDE SEQUENCE</scope>
    <source>
        <strain evidence="1">Expedition CK06-06</strain>
    </source>
</reference>